<feature type="region of interest" description="Disordered" evidence="1">
    <location>
        <begin position="107"/>
        <end position="141"/>
    </location>
</feature>
<dbReference type="Pfam" id="PF10708">
    <property type="entry name" value="DUF2510"/>
    <property type="match status" value="1"/>
</dbReference>
<feature type="transmembrane region" description="Helical" evidence="2">
    <location>
        <begin position="79"/>
        <end position="101"/>
    </location>
</feature>
<sequence length="325" mass="33131">MTFATPPGWYPDAGTPGTERWWDGTAWTAHTRPLAAATATAPYEPAPQPYASEPARQPYAPQTFGPPQPAPRGGGRTKVLAIALAGLLVLGSAVTAVVLLGRDDSGTRAAPGPGPSAPAATTPAPSATPTAEDSAPGDDPTVLVDQLNGITLAVPEGWEKAKTATGGVPTMRTAVSYDCPGTSGFCYRGTVSTRTARADQTDPKAIAEADITTAADKAYEEDTLGRRTHGGITSHQVLKEGPVAVAGRTGHLVRWRVVTGKGPGGVVQSVAFPSAAGTGTPVIVRLAFDADRPELPVSLMDTITRSIRPIGDSATNGGVGSTIGP</sequence>
<gene>
    <name evidence="4" type="ORF">NLU04_22300</name>
</gene>
<feature type="domain" description="DUF2510" evidence="3">
    <location>
        <begin position="7"/>
        <end position="39"/>
    </location>
</feature>
<name>A0ABY5FBC0_9ACTN</name>
<feature type="region of interest" description="Disordered" evidence="1">
    <location>
        <begin position="38"/>
        <end position="74"/>
    </location>
</feature>
<organism evidence="4 5">
    <name type="scientific">Streptomyces cavourensis</name>
    <dbReference type="NCBI Taxonomy" id="67258"/>
    <lineage>
        <taxon>Bacteria</taxon>
        <taxon>Bacillati</taxon>
        <taxon>Actinomycetota</taxon>
        <taxon>Actinomycetes</taxon>
        <taxon>Kitasatosporales</taxon>
        <taxon>Streptomycetaceae</taxon>
        <taxon>Streptomyces</taxon>
    </lineage>
</organism>
<keyword evidence="2" id="KW-0472">Membrane</keyword>
<evidence type="ECO:0000313" key="4">
    <source>
        <dbReference type="EMBL" id="UTR81007.1"/>
    </source>
</evidence>
<keyword evidence="5" id="KW-1185">Reference proteome</keyword>
<dbReference type="InterPro" id="IPR018929">
    <property type="entry name" value="DUF2510"/>
</dbReference>
<evidence type="ECO:0000256" key="2">
    <source>
        <dbReference type="SAM" id="Phobius"/>
    </source>
</evidence>
<dbReference type="EMBL" id="CP101397">
    <property type="protein sequence ID" value="UTR81007.1"/>
    <property type="molecule type" value="Genomic_DNA"/>
</dbReference>
<evidence type="ECO:0000259" key="3">
    <source>
        <dbReference type="Pfam" id="PF10708"/>
    </source>
</evidence>
<reference evidence="4" key="1">
    <citation type="submission" date="2022-07" db="EMBL/GenBank/DDBJ databases">
        <title>Genomic of Streptomyces cavourensis F2.</title>
        <authorList>
            <person name="Hu S."/>
            <person name="Liang W."/>
        </authorList>
    </citation>
    <scope>NUCLEOTIDE SEQUENCE</scope>
    <source>
        <strain evidence="4">F2</strain>
    </source>
</reference>
<evidence type="ECO:0000256" key="1">
    <source>
        <dbReference type="SAM" id="MobiDB-lite"/>
    </source>
</evidence>
<feature type="compositionally biased region" description="Low complexity" evidence="1">
    <location>
        <begin position="38"/>
        <end position="55"/>
    </location>
</feature>
<dbReference type="RefSeq" id="WP_255239529.1">
    <property type="nucleotide sequence ID" value="NZ_CP101397.1"/>
</dbReference>
<accession>A0ABY5FBC0</accession>
<keyword evidence="2" id="KW-1133">Transmembrane helix</keyword>
<proteinExistence type="predicted"/>
<dbReference type="Proteomes" id="UP001058236">
    <property type="component" value="Chromosome"/>
</dbReference>
<protein>
    <submittedName>
        <fullName evidence="4">DUF2510 domain-containing protein</fullName>
    </submittedName>
</protein>
<feature type="compositionally biased region" description="Low complexity" evidence="1">
    <location>
        <begin position="107"/>
        <end position="131"/>
    </location>
</feature>
<evidence type="ECO:0000313" key="5">
    <source>
        <dbReference type="Proteomes" id="UP001058236"/>
    </source>
</evidence>
<keyword evidence="2" id="KW-0812">Transmembrane</keyword>